<evidence type="ECO:0000256" key="1">
    <source>
        <dbReference type="SAM" id="MobiDB-lite"/>
    </source>
</evidence>
<reference evidence="2 3" key="1">
    <citation type="journal article" name="Sci. Rep.">
        <title>Genome-scale phylogenetic analyses confirm Olpidium as the closest living zoosporic fungus to the non-flagellated, terrestrial fungi.</title>
        <authorList>
            <person name="Chang Y."/>
            <person name="Rochon D."/>
            <person name="Sekimoto S."/>
            <person name="Wang Y."/>
            <person name="Chovatia M."/>
            <person name="Sandor L."/>
            <person name="Salamov A."/>
            <person name="Grigoriev I.V."/>
            <person name="Stajich J.E."/>
            <person name="Spatafora J.W."/>
        </authorList>
    </citation>
    <scope>NUCLEOTIDE SEQUENCE [LARGE SCALE GENOMIC DNA]</scope>
    <source>
        <strain evidence="2">S191</strain>
    </source>
</reference>
<name>A0A8H8DHT4_9FUNG</name>
<evidence type="ECO:0000313" key="2">
    <source>
        <dbReference type="EMBL" id="KAG5459144.1"/>
    </source>
</evidence>
<feature type="compositionally biased region" description="Acidic residues" evidence="1">
    <location>
        <begin position="58"/>
        <end position="75"/>
    </location>
</feature>
<dbReference type="Proteomes" id="UP000673691">
    <property type="component" value="Unassembled WGS sequence"/>
</dbReference>
<comment type="caution">
    <text evidence="2">The sequence shown here is derived from an EMBL/GenBank/DDBJ whole genome shotgun (WGS) entry which is preliminary data.</text>
</comment>
<protein>
    <submittedName>
        <fullName evidence="2">Uncharacterized protein</fullName>
    </submittedName>
</protein>
<evidence type="ECO:0000313" key="3">
    <source>
        <dbReference type="Proteomes" id="UP000673691"/>
    </source>
</evidence>
<dbReference type="EMBL" id="JAEFCI010007303">
    <property type="protein sequence ID" value="KAG5459144.1"/>
    <property type="molecule type" value="Genomic_DNA"/>
</dbReference>
<keyword evidence="3" id="KW-1185">Reference proteome</keyword>
<accession>A0A8H8DHT4</accession>
<feature type="region of interest" description="Disordered" evidence="1">
    <location>
        <begin position="49"/>
        <end position="82"/>
    </location>
</feature>
<gene>
    <name evidence="2" type="ORF">BJ554DRAFT_490</name>
</gene>
<sequence length="443" mass="49058">MDAFWEQLPIINAACAEESVSQATGESIKRAKLASGALKQLVGVVEKPVVEGDHEEAANEENVGEEEASIADDESQSSTRFSAVSSTVPCSESWETALNRASAEEQPHRRLSITAALRTTKRAQVAENTLQLVCEVIQFFEGNDYSTYQDLGDLIDYLSLEVNRWPLTYHSAVDNVLRHLLRMGRPMRNSPVHVQQHGDERTTWDSDFIAVTRVAVHVAFAQKLYSLHDWDKHSRINQPVAFAATTLKQLVTYTALSSRLRAVSTSQYADAKANAVKANGIWPAGALDGVGTLKWLFLKAEIDDLVALAKTELQRVLRKFRLSFQAGSSLSLLCFKLTRLSQRTLEEKGQLRFYGGTKFTNLTESVCFAEEAAKAAGPSDEIDLSWTLVHLDSFAELFATLREHLAVSFRGILNMIGVNCHGFAPMKGRTRVSFCPSGNFGRE</sequence>
<dbReference type="AlphaFoldDB" id="A0A8H8DHT4"/>
<proteinExistence type="predicted"/>
<organism evidence="2 3">
    <name type="scientific">Olpidium bornovanus</name>
    <dbReference type="NCBI Taxonomy" id="278681"/>
    <lineage>
        <taxon>Eukaryota</taxon>
        <taxon>Fungi</taxon>
        <taxon>Fungi incertae sedis</taxon>
        <taxon>Olpidiomycota</taxon>
        <taxon>Olpidiomycotina</taxon>
        <taxon>Olpidiomycetes</taxon>
        <taxon>Olpidiales</taxon>
        <taxon>Olpidiaceae</taxon>
        <taxon>Olpidium</taxon>
    </lineage>
</organism>